<accession>A0AA88JH49</accession>
<sequence>MMITVHFGAEHAVFGEGKLPLLDLGMDKEGFLIFPCYEFGRVPKSTLESISLVAGPWLDLTGSRVN</sequence>
<dbReference type="Proteomes" id="UP001187192">
    <property type="component" value="Unassembled WGS sequence"/>
</dbReference>
<proteinExistence type="predicted"/>
<reference evidence="1" key="1">
    <citation type="submission" date="2023-07" db="EMBL/GenBank/DDBJ databases">
        <title>draft genome sequence of fig (Ficus carica).</title>
        <authorList>
            <person name="Takahashi T."/>
            <person name="Nishimura K."/>
        </authorList>
    </citation>
    <scope>NUCLEOTIDE SEQUENCE</scope>
</reference>
<evidence type="ECO:0000313" key="2">
    <source>
        <dbReference type="Proteomes" id="UP001187192"/>
    </source>
</evidence>
<name>A0AA88JH49_FICCA</name>
<gene>
    <name evidence="1" type="ORF">TIFTF001_054683</name>
</gene>
<evidence type="ECO:0000313" key="1">
    <source>
        <dbReference type="EMBL" id="GMN72111.1"/>
    </source>
</evidence>
<dbReference type="AlphaFoldDB" id="A0AA88JH49"/>
<dbReference type="EMBL" id="BTGU01015415">
    <property type="protein sequence ID" value="GMN72111.1"/>
    <property type="molecule type" value="Genomic_DNA"/>
</dbReference>
<organism evidence="1 2">
    <name type="scientific">Ficus carica</name>
    <name type="common">Common fig</name>
    <dbReference type="NCBI Taxonomy" id="3494"/>
    <lineage>
        <taxon>Eukaryota</taxon>
        <taxon>Viridiplantae</taxon>
        <taxon>Streptophyta</taxon>
        <taxon>Embryophyta</taxon>
        <taxon>Tracheophyta</taxon>
        <taxon>Spermatophyta</taxon>
        <taxon>Magnoliopsida</taxon>
        <taxon>eudicotyledons</taxon>
        <taxon>Gunneridae</taxon>
        <taxon>Pentapetalae</taxon>
        <taxon>rosids</taxon>
        <taxon>fabids</taxon>
        <taxon>Rosales</taxon>
        <taxon>Moraceae</taxon>
        <taxon>Ficeae</taxon>
        <taxon>Ficus</taxon>
    </lineage>
</organism>
<protein>
    <submittedName>
        <fullName evidence="1">Uncharacterized protein</fullName>
    </submittedName>
</protein>
<keyword evidence="2" id="KW-1185">Reference proteome</keyword>
<comment type="caution">
    <text evidence="1">The sequence shown here is derived from an EMBL/GenBank/DDBJ whole genome shotgun (WGS) entry which is preliminary data.</text>
</comment>